<accession>M1Z5Q1</accession>
<protein>
    <recommendedName>
        <fullName evidence="3">Nuclease SbcCD subunit C</fullName>
    </recommendedName>
</protein>
<dbReference type="PANTHER" id="PTHR32114">
    <property type="entry name" value="ABC TRANSPORTER ABCH.3"/>
    <property type="match status" value="1"/>
</dbReference>
<proteinExistence type="inferred from homology"/>
<evidence type="ECO:0000259" key="5">
    <source>
        <dbReference type="Pfam" id="PF13476"/>
    </source>
</evidence>
<evidence type="ECO:0000256" key="2">
    <source>
        <dbReference type="ARBA" id="ARBA00011322"/>
    </source>
</evidence>
<dbReference type="SUPFAM" id="SSF75712">
    <property type="entry name" value="Rad50 coiled-coil Zn hook"/>
    <property type="match status" value="1"/>
</dbReference>
<feature type="coiled-coil region" evidence="4">
    <location>
        <begin position="166"/>
        <end position="200"/>
    </location>
</feature>
<dbReference type="HOGENOM" id="CLU_564643_0_0_9"/>
<dbReference type="Pfam" id="PF13476">
    <property type="entry name" value="AAA_23"/>
    <property type="match status" value="1"/>
</dbReference>
<dbReference type="RefSeq" id="WP_005582727.1">
    <property type="nucleotide sequence ID" value="NZ_LT669839.1"/>
</dbReference>
<dbReference type="AlphaFoldDB" id="M1Z5Q1"/>
<dbReference type="EMBL" id="LT669839">
    <property type="protein sequence ID" value="SHD77079.1"/>
    <property type="molecule type" value="Genomic_DNA"/>
</dbReference>
<organism evidence="6 7">
    <name type="scientific">[Clostridium] ultunense Esp</name>
    <dbReference type="NCBI Taxonomy" id="1288971"/>
    <lineage>
        <taxon>Bacteria</taxon>
        <taxon>Bacillati</taxon>
        <taxon>Bacillota</taxon>
        <taxon>Tissierellia</taxon>
        <taxon>Tissierellales</taxon>
        <taxon>Tepidimicrobiaceae</taxon>
        <taxon>Schnuerera</taxon>
    </lineage>
</organism>
<evidence type="ECO:0000256" key="3">
    <source>
        <dbReference type="ARBA" id="ARBA00013368"/>
    </source>
</evidence>
<reference evidence="6 7" key="1">
    <citation type="submission" date="2016-11" db="EMBL/GenBank/DDBJ databases">
        <authorList>
            <person name="Manzoor S."/>
        </authorList>
    </citation>
    <scope>NUCLEOTIDE SEQUENCE [LARGE SCALE GENOMIC DNA]</scope>
    <source>
        <strain evidence="6">Clostridium ultunense strain Esp</strain>
    </source>
</reference>
<keyword evidence="7" id="KW-1185">Reference proteome</keyword>
<evidence type="ECO:0000256" key="1">
    <source>
        <dbReference type="ARBA" id="ARBA00006930"/>
    </source>
</evidence>
<dbReference type="Gene3D" id="3.40.50.300">
    <property type="entry name" value="P-loop containing nucleotide triphosphate hydrolases"/>
    <property type="match status" value="1"/>
</dbReference>
<evidence type="ECO:0000256" key="4">
    <source>
        <dbReference type="SAM" id="Coils"/>
    </source>
</evidence>
<evidence type="ECO:0000313" key="6">
    <source>
        <dbReference type="EMBL" id="SHD77079.1"/>
    </source>
</evidence>
<dbReference type="GO" id="GO:0016887">
    <property type="term" value="F:ATP hydrolysis activity"/>
    <property type="evidence" value="ECO:0007669"/>
    <property type="project" value="InterPro"/>
</dbReference>
<dbReference type="OrthoDB" id="267455at2"/>
<dbReference type="GO" id="GO:0006302">
    <property type="term" value="P:double-strand break repair"/>
    <property type="evidence" value="ECO:0007669"/>
    <property type="project" value="InterPro"/>
</dbReference>
<dbReference type="InterPro" id="IPR027417">
    <property type="entry name" value="P-loop_NTPase"/>
</dbReference>
<dbReference type="PANTHER" id="PTHR32114:SF2">
    <property type="entry name" value="ABC TRANSPORTER ABCH.3"/>
    <property type="match status" value="1"/>
</dbReference>
<comment type="similarity">
    <text evidence="1">Belongs to the SMC family. SbcC subfamily.</text>
</comment>
<keyword evidence="4" id="KW-0175">Coiled coil</keyword>
<gene>
    <name evidence="6" type="ORF">CUESP1_1716</name>
</gene>
<dbReference type="SUPFAM" id="SSF52540">
    <property type="entry name" value="P-loop containing nucleoside triphosphate hydrolases"/>
    <property type="match status" value="1"/>
</dbReference>
<dbReference type="InterPro" id="IPR038729">
    <property type="entry name" value="Rad50/SbcC_AAA"/>
</dbReference>
<dbReference type="Proteomes" id="UP000245423">
    <property type="component" value="Chromosome 1"/>
</dbReference>
<evidence type="ECO:0000313" key="7">
    <source>
        <dbReference type="Proteomes" id="UP000245423"/>
    </source>
</evidence>
<comment type="subunit">
    <text evidence="2">Heterodimer of SbcC and SbcD.</text>
</comment>
<feature type="coiled-coil region" evidence="4">
    <location>
        <begin position="433"/>
        <end position="460"/>
    </location>
</feature>
<feature type="domain" description="Rad50/SbcC-type AAA" evidence="5">
    <location>
        <begin position="6"/>
        <end position="263"/>
    </location>
</feature>
<sequence>MKYIKKIVLENFQSHKYTEIELDQHLNVIVGPSDHGKTAIIRGLKWALFNEPSGDFFIREGENECSVTVIFNDGSKIKRYRSKSKNAYYLYNNKGEETVFEGFGTKVPEEIIDVSSMRKIVLDSNQSSSINIGEQLEGPFLLSEKNATRANAIGRLVGVHIIDDALKDTLRDIRNLNIKRKNHEEMLESLQNSLAEYDYLDELIVKTKKLKRIKGHIHNSQMKLNRLVEISEYLSRINEDIILIDEYLNKLENLNRIMDIEKDLTNNFNNYNYIFGRYIRLDRIKKDIEYNNNLLASLINIEKISEIANTANVFLDRVTKLSKANSNLKGVNLSILKNQRLLNELKEIDKVKKSMVIIEEDFLKITKLLNLNSRLDNINKSLSIGKVYIEKLSNIENISDIKDLLELKNKQLGKLVDYKNKYDTIINRKVEVEKGLSQLIKEIESQLDQYKNILIKLEVCPLCFSNIDKFRVEEIINNYR</sequence>
<name>M1Z5Q1_9FIRM</name>